<reference evidence="2" key="2">
    <citation type="submission" date="2020-05" db="UniProtKB">
        <authorList>
            <consortium name="EnsemblMetazoa"/>
        </authorList>
    </citation>
    <scope>IDENTIFICATION</scope>
</reference>
<dbReference type="AlphaFoldDB" id="A0A084VZJ4"/>
<sequence length="145" mass="16652">MKRSIHANVWSIFGGRKWALFYSALQPSQLVGAGRFWSQRVDSYKSVRLTTTTTTAIKVYVFGAEHLVARTGWQMGWDYPFSINGPGYKRVSRSFVGAPNRSGYRDCFGSVFSIRRLLQVCLCMLFVLMHFQTCEDANLRNHYGY</sequence>
<dbReference type="EMBL" id="KE525251">
    <property type="protein sequence ID" value="KFB43388.1"/>
    <property type="molecule type" value="Genomic_DNA"/>
</dbReference>
<evidence type="ECO:0000313" key="1">
    <source>
        <dbReference type="EMBL" id="KFB43388.1"/>
    </source>
</evidence>
<dbReference type="EMBL" id="ATLV01018851">
    <property type="status" value="NOT_ANNOTATED_CDS"/>
    <property type="molecule type" value="Genomic_DNA"/>
</dbReference>
<name>A0A084VZJ4_ANOSI</name>
<reference evidence="1 3" key="1">
    <citation type="journal article" date="2014" name="BMC Genomics">
        <title>Genome sequence of Anopheles sinensis provides insight into genetics basis of mosquito competence for malaria parasites.</title>
        <authorList>
            <person name="Zhou D."/>
            <person name="Zhang D."/>
            <person name="Ding G."/>
            <person name="Shi L."/>
            <person name="Hou Q."/>
            <person name="Ye Y."/>
            <person name="Xu Y."/>
            <person name="Zhou H."/>
            <person name="Xiong C."/>
            <person name="Li S."/>
            <person name="Yu J."/>
            <person name="Hong S."/>
            <person name="Yu X."/>
            <person name="Zou P."/>
            <person name="Chen C."/>
            <person name="Chang X."/>
            <person name="Wang W."/>
            <person name="Lv Y."/>
            <person name="Sun Y."/>
            <person name="Ma L."/>
            <person name="Shen B."/>
            <person name="Zhu C."/>
        </authorList>
    </citation>
    <scope>NUCLEOTIDE SEQUENCE [LARGE SCALE GENOMIC DNA]</scope>
</reference>
<organism evidence="1">
    <name type="scientific">Anopheles sinensis</name>
    <name type="common">Mosquito</name>
    <dbReference type="NCBI Taxonomy" id="74873"/>
    <lineage>
        <taxon>Eukaryota</taxon>
        <taxon>Metazoa</taxon>
        <taxon>Ecdysozoa</taxon>
        <taxon>Arthropoda</taxon>
        <taxon>Hexapoda</taxon>
        <taxon>Insecta</taxon>
        <taxon>Pterygota</taxon>
        <taxon>Neoptera</taxon>
        <taxon>Endopterygota</taxon>
        <taxon>Diptera</taxon>
        <taxon>Nematocera</taxon>
        <taxon>Culicoidea</taxon>
        <taxon>Culicidae</taxon>
        <taxon>Anophelinae</taxon>
        <taxon>Anopheles</taxon>
    </lineage>
</organism>
<protein>
    <submittedName>
        <fullName evidence="1 2">Peptidase</fullName>
    </submittedName>
</protein>
<accession>A0A084VZJ4</accession>
<gene>
    <name evidence="1" type="ORF">ZHAS_00011183</name>
</gene>
<dbReference type="EnsemblMetazoa" id="ASIC011183-RA">
    <property type="protein sequence ID" value="ASIC011183-PA"/>
    <property type="gene ID" value="ASIC011183"/>
</dbReference>
<evidence type="ECO:0000313" key="2">
    <source>
        <dbReference type="EnsemblMetazoa" id="ASIC011183-PA"/>
    </source>
</evidence>
<evidence type="ECO:0000313" key="3">
    <source>
        <dbReference type="Proteomes" id="UP000030765"/>
    </source>
</evidence>
<keyword evidence="3" id="KW-1185">Reference proteome</keyword>
<dbReference type="Proteomes" id="UP000030765">
    <property type="component" value="Unassembled WGS sequence"/>
</dbReference>
<dbReference type="VEuPathDB" id="VectorBase:ASIC011183"/>
<proteinExistence type="predicted"/>